<keyword evidence="7" id="KW-1133">Transmembrane helix</keyword>
<evidence type="ECO:0000256" key="4">
    <source>
        <dbReference type="ARBA" id="ARBA00022679"/>
    </source>
</evidence>
<dbReference type="InterPro" id="IPR001675">
    <property type="entry name" value="Glyco_trans_29"/>
</dbReference>
<proteinExistence type="inferred from homology"/>
<dbReference type="AlphaFoldDB" id="A0AB34K2J9"/>
<keyword evidence="4" id="KW-0808">Transferase</keyword>
<dbReference type="GO" id="GO:0000139">
    <property type="term" value="C:Golgi membrane"/>
    <property type="evidence" value="ECO:0007669"/>
    <property type="project" value="UniProtKB-SubCell"/>
</dbReference>
<evidence type="ECO:0000256" key="9">
    <source>
        <dbReference type="ARBA" id="ARBA00023136"/>
    </source>
</evidence>
<keyword evidence="6" id="KW-0735">Signal-anchor</keyword>
<dbReference type="Pfam" id="PF00777">
    <property type="entry name" value="Glyco_transf_29"/>
    <property type="match status" value="1"/>
</dbReference>
<evidence type="ECO:0000256" key="8">
    <source>
        <dbReference type="ARBA" id="ARBA00023034"/>
    </source>
</evidence>
<organism evidence="12 13">
    <name type="scientific">Prymnesium parvum</name>
    <name type="common">Toxic golden alga</name>
    <dbReference type="NCBI Taxonomy" id="97485"/>
    <lineage>
        <taxon>Eukaryota</taxon>
        <taxon>Haptista</taxon>
        <taxon>Haptophyta</taxon>
        <taxon>Prymnesiophyceae</taxon>
        <taxon>Prymnesiales</taxon>
        <taxon>Prymnesiaceae</taxon>
        <taxon>Prymnesium</taxon>
    </lineage>
</organism>
<comment type="subcellular location">
    <subcellularLocation>
        <location evidence="1">Golgi apparatus membrane</location>
        <topology evidence="1">Single-pass type II membrane protein</topology>
    </subcellularLocation>
</comment>
<comment type="similarity">
    <text evidence="2">Belongs to the glycosyltransferase 29 family.</text>
</comment>
<dbReference type="Proteomes" id="UP001515480">
    <property type="component" value="Unassembled WGS sequence"/>
</dbReference>
<evidence type="ECO:0000313" key="13">
    <source>
        <dbReference type="Proteomes" id="UP001515480"/>
    </source>
</evidence>
<dbReference type="Gene3D" id="3.90.1480.20">
    <property type="entry name" value="Glycosyl transferase family 29"/>
    <property type="match status" value="1"/>
</dbReference>
<sequence>MATRRAVPCRAERSTHRAHVLVLAVLLPSVCVDAACFDWCGNGACGGGACCPWDDCCDCSECSETACPPRPVPALADMLSDRDLATIRSHFHGVGPLSIAVVGSSGNVLHRGAGPEIDRARIVIRFNDADAAGYESDIGHGKPQRTTGLVRVCWAGGLAAAVRRNVISDGELIIMVPDPEEHEDGSRARHPSVVVKHEWVDALHASLLSGEGLSPSTGFIGLCLALAIAQDMQGSVHAYGFGACPRCGKYDACVIPTPPNGGSPDEASNSWTSIAEAAAPNQTGL</sequence>
<evidence type="ECO:0000256" key="3">
    <source>
        <dbReference type="ARBA" id="ARBA00022676"/>
    </source>
</evidence>
<accession>A0AB34K2J9</accession>
<reference evidence="12 13" key="1">
    <citation type="journal article" date="2024" name="Science">
        <title>Giant polyketide synthase enzymes in the biosynthesis of giant marine polyether toxins.</title>
        <authorList>
            <person name="Fallon T.R."/>
            <person name="Shende V.V."/>
            <person name="Wierzbicki I.H."/>
            <person name="Pendleton A.L."/>
            <person name="Watervoot N.F."/>
            <person name="Auber R.P."/>
            <person name="Gonzalez D.J."/>
            <person name="Wisecaver J.H."/>
            <person name="Moore B.S."/>
        </authorList>
    </citation>
    <scope>NUCLEOTIDE SEQUENCE [LARGE SCALE GENOMIC DNA]</scope>
    <source>
        <strain evidence="12 13">12B1</strain>
    </source>
</reference>
<dbReference type="InterPro" id="IPR038578">
    <property type="entry name" value="GT29-like_sf"/>
</dbReference>
<evidence type="ECO:0000313" key="12">
    <source>
        <dbReference type="EMBL" id="KAL1527140.1"/>
    </source>
</evidence>
<comment type="caution">
    <text evidence="12">The sequence shown here is derived from an EMBL/GenBank/DDBJ whole genome shotgun (WGS) entry which is preliminary data.</text>
</comment>
<protein>
    <submittedName>
        <fullName evidence="12">Uncharacterized protein</fullName>
    </submittedName>
</protein>
<keyword evidence="8" id="KW-0333">Golgi apparatus</keyword>
<keyword evidence="13" id="KW-1185">Reference proteome</keyword>
<dbReference type="GO" id="GO:0008373">
    <property type="term" value="F:sialyltransferase activity"/>
    <property type="evidence" value="ECO:0007669"/>
    <property type="project" value="InterPro"/>
</dbReference>
<keyword evidence="3" id="KW-0328">Glycosyltransferase</keyword>
<dbReference type="EMBL" id="JBGBPQ010000003">
    <property type="protein sequence ID" value="KAL1527140.1"/>
    <property type="molecule type" value="Genomic_DNA"/>
</dbReference>
<keyword evidence="5" id="KW-0812">Transmembrane</keyword>
<gene>
    <name evidence="12" type="ORF">AB1Y20_015822</name>
</gene>
<evidence type="ECO:0000256" key="7">
    <source>
        <dbReference type="ARBA" id="ARBA00022989"/>
    </source>
</evidence>
<keyword evidence="10" id="KW-0325">Glycoprotein</keyword>
<evidence type="ECO:0000256" key="11">
    <source>
        <dbReference type="SAM" id="SignalP"/>
    </source>
</evidence>
<evidence type="ECO:0000256" key="10">
    <source>
        <dbReference type="ARBA" id="ARBA00023180"/>
    </source>
</evidence>
<name>A0AB34K2J9_PRYPA</name>
<feature type="signal peptide" evidence="11">
    <location>
        <begin position="1"/>
        <end position="34"/>
    </location>
</feature>
<evidence type="ECO:0000256" key="2">
    <source>
        <dbReference type="ARBA" id="ARBA00006003"/>
    </source>
</evidence>
<keyword evidence="11" id="KW-0732">Signal</keyword>
<evidence type="ECO:0000256" key="6">
    <source>
        <dbReference type="ARBA" id="ARBA00022968"/>
    </source>
</evidence>
<evidence type="ECO:0000256" key="5">
    <source>
        <dbReference type="ARBA" id="ARBA00022692"/>
    </source>
</evidence>
<feature type="chain" id="PRO_5044286891" evidence="11">
    <location>
        <begin position="35"/>
        <end position="285"/>
    </location>
</feature>
<keyword evidence="9" id="KW-0472">Membrane</keyword>
<evidence type="ECO:0000256" key="1">
    <source>
        <dbReference type="ARBA" id="ARBA00004323"/>
    </source>
</evidence>